<dbReference type="PANTHER" id="PTHR44520:SF2">
    <property type="entry name" value="RESPONSE REGULATOR RCP1"/>
    <property type="match status" value="1"/>
</dbReference>
<reference evidence="3 4" key="1">
    <citation type="submission" date="2019-06" db="EMBL/GenBank/DDBJ databases">
        <title>Whole genome sequence for Cellvibrionaceae sp. R142.</title>
        <authorList>
            <person name="Wang G."/>
        </authorList>
    </citation>
    <scope>NUCLEOTIDE SEQUENCE [LARGE SCALE GENOMIC DNA]</scope>
    <source>
        <strain evidence="3 4">R142</strain>
    </source>
</reference>
<dbReference type="SMART" id="SM00448">
    <property type="entry name" value="REC"/>
    <property type="match status" value="1"/>
</dbReference>
<evidence type="ECO:0000313" key="4">
    <source>
        <dbReference type="Proteomes" id="UP000319732"/>
    </source>
</evidence>
<dbReference type="CDD" id="cd17557">
    <property type="entry name" value="REC_Rcp-like"/>
    <property type="match status" value="1"/>
</dbReference>
<dbReference type="InterPro" id="IPR001789">
    <property type="entry name" value="Sig_transdc_resp-reg_receiver"/>
</dbReference>
<dbReference type="OrthoDB" id="9793549at2"/>
<accession>A0A545TSF2</accession>
<dbReference type="Proteomes" id="UP000319732">
    <property type="component" value="Unassembled WGS sequence"/>
</dbReference>
<organism evidence="3 4">
    <name type="scientific">Exilibacterium tricleocarpae</name>
    <dbReference type="NCBI Taxonomy" id="2591008"/>
    <lineage>
        <taxon>Bacteria</taxon>
        <taxon>Pseudomonadati</taxon>
        <taxon>Pseudomonadota</taxon>
        <taxon>Gammaproteobacteria</taxon>
        <taxon>Cellvibrionales</taxon>
        <taxon>Cellvibrionaceae</taxon>
        <taxon>Exilibacterium</taxon>
    </lineage>
</organism>
<feature type="domain" description="Response regulatory" evidence="2">
    <location>
        <begin position="5"/>
        <end position="130"/>
    </location>
</feature>
<keyword evidence="4" id="KW-1185">Reference proteome</keyword>
<dbReference type="Pfam" id="PF00072">
    <property type="entry name" value="Response_reg"/>
    <property type="match status" value="1"/>
</dbReference>
<sequence>MKSIEILLIEDNPGDVELTREALSSGKVFNTLQVIMDGEAALDYLFQRGKYSGSRLPDIILLDLNLPKVSGREILRALKEDDKRKTIPIIILSSSEAAFDIRDSYRLHANCFVSKPVQLKDFMRVVQTIRSFWIDIVQLSTSPGTADD</sequence>
<gene>
    <name evidence="3" type="ORF">FKG94_10830</name>
</gene>
<dbReference type="PANTHER" id="PTHR44520">
    <property type="entry name" value="RESPONSE REGULATOR RCP1-RELATED"/>
    <property type="match status" value="1"/>
</dbReference>
<protein>
    <submittedName>
        <fullName evidence="3">Response regulator</fullName>
    </submittedName>
</protein>
<dbReference type="InterPro" id="IPR052893">
    <property type="entry name" value="TCS_response_regulator"/>
</dbReference>
<dbReference type="EMBL" id="VHSG01000010">
    <property type="protein sequence ID" value="TQV80154.1"/>
    <property type="molecule type" value="Genomic_DNA"/>
</dbReference>
<dbReference type="PROSITE" id="PS50110">
    <property type="entry name" value="RESPONSE_REGULATORY"/>
    <property type="match status" value="1"/>
</dbReference>
<evidence type="ECO:0000256" key="1">
    <source>
        <dbReference type="PROSITE-ProRule" id="PRU00169"/>
    </source>
</evidence>
<name>A0A545TSF2_9GAMM</name>
<keyword evidence="1" id="KW-0597">Phosphoprotein</keyword>
<dbReference type="Gene3D" id="3.40.50.2300">
    <property type="match status" value="1"/>
</dbReference>
<dbReference type="GO" id="GO:0000160">
    <property type="term" value="P:phosphorelay signal transduction system"/>
    <property type="evidence" value="ECO:0007669"/>
    <property type="project" value="InterPro"/>
</dbReference>
<evidence type="ECO:0000259" key="2">
    <source>
        <dbReference type="PROSITE" id="PS50110"/>
    </source>
</evidence>
<dbReference type="RefSeq" id="WP_142904253.1">
    <property type="nucleotide sequence ID" value="NZ_ML660092.1"/>
</dbReference>
<proteinExistence type="predicted"/>
<evidence type="ECO:0000313" key="3">
    <source>
        <dbReference type="EMBL" id="TQV80154.1"/>
    </source>
</evidence>
<dbReference type="InterPro" id="IPR011006">
    <property type="entry name" value="CheY-like_superfamily"/>
</dbReference>
<dbReference type="AlphaFoldDB" id="A0A545TSF2"/>
<dbReference type="SUPFAM" id="SSF52172">
    <property type="entry name" value="CheY-like"/>
    <property type="match status" value="1"/>
</dbReference>
<comment type="caution">
    <text evidence="3">The sequence shown here is derived from an EMBL/GenBank/DDBJ whole genome shotgun (WGS) entry which is preliminary data.</text>
</comment>
<feature type="modified residue" description="4-aspartylphosphate" evidence="1">
    <location>
        <position position="63"/>
    </location>
</feature>